<keyword evidence="2" id="KW-1185">Reference proteome</keyword>
<organism evidence="1 2">
    <name type="scientific">Ancylostoma ceylanicum</name>
    <dbReference type="NCBI Taxonomy" id="53326"/>
    <lineage>
        <taxon>Eukaryota</taxon>
        <taxon>Metazoa</taxon>
        <taxon>Ecdysozoa</taxon>
        <taxon>Nematoda</taxon>
        <taxon>Chromadorea</taxon>
        <taxon>Rhabditida</taxon>
        <taxon>Rhabditina</taxon>
        <taxon>Rhabditomorpha</taxon>
        <taxon>Strongyloidea</taxon>
        <taxon>Ancylostomatidae</taxon>
        <taxon>Ancylostomatinae</taxon>
        <taxon>Ancylostoma</taxon>
    </lineage>
</organism>
<comment type="caution">
    <text evidence="1">The sequence shown here is derived from an EMBL/GenBank/DDBJ whole genome shotgun (WGS) entry which is preliminary data.</text>
</comment>
<reference evidence="2" key="1">
    <citation type="journal article" date="2015" name="Nat. Genet.">
        <title>The genome and transcriptome of the zoonotic hookworm Ancylostoma ceylanicum identify infection-specific gene families.</title>
        <authorList>
            <person name="Schwarz E.M."/>
            <person name="Hu Y."/>
            <person name="Antoshechkin I."/>
            <person name="Miller M.M."/>
            <person name="Sternberg P.W."/>
            <person name="Aroian R.V."/>
        </authorList>
    </citation>
    <scope>NUCLEOTIDE SEQUENCE</scope>
    <source>
        <strain evidence="2">HY135</strain>
    </source>
</reference>
<dbReference type="AlphaFoldDB" id="A0A016UQX6"/>
<protein>
    <submittedName>
        <fullName evidence="1">Uncharacterized protein</fullName>
    </submittedName>
</protein>
<name>A0A016UQX6_9BILA</name>
<evidence type="ECO:0000313" key="1">
    <source>
        <dbReference type="EMBL" id="EYC17247.1"/>
    </source>
</evidence>
<dbReference type="Proteomes" id="UP000024635">
    <property type="component" value="Unassembled WGS sequence"/>
</dbReference>
<proteinExistence type="predicted"/>
<dbReference type="EMBL" id="JARK01001367">
    <property type="protein sequence ID" value="EYC17247.1"/>
    <property type="molecule type" value="Genomic_DNA"/>
</dbReference>
<accession>A0A016UQX6</accession>
<sequence length="69" mass="7553">MLSKGSEIYIADKVDAHDPIPEIMDKGVFVVSENDKDAIDTLPDKGSEIYIADKVDAHDPLPEIVDKVS</sequence>
<evidence type="ECO:0000313" key="2">
    <source>
        <dbReference type="Proteomes" id="UP000024635"/>
    </source>
</evidence>
<gene>
    <name evidence="1" type="primary">Acey_s0031.g2354</name>
    <name evidence="1" type="ORF">Y032_0031g2354</name>
</gene>